<feature type="transmembrane region" description="Helical" evidence="1">
    <location>
        <begin position="7"/>
        <end position="27"/>
    </location>
</feature>
<keyword evidence="1" id="KW-1133">Transmembrane helix</keyword>
<sequence>MKEKSRYKGIGICGTIALILIVLKIFGVVDLEWLVVFSPIIICFTLKLASLFLTLLAIVYNWRKRK</sequence>
<gene>
    <name evidence="2" type="ORF">CE91St55_40910</name>
    <name evidence="4" type="ORF">DXC39_15285</name>
    <name evidence="3" type="ORF">DXD79_21315</name>
</gene>
<organism evidence="3 6">
    <name type="scientific">Hungatella hathewayi</name>
    <dbReference type="NCBI Taxonomy" id="154046"/>
    <lineage>
        <taxon>Bacteria</taxon>
        <taxon>Bacillati</taxon>
        <taxon>Bacillota</taxon>
        <taxon>Clostridia</taxon>
        <taxon>Lachnospirales</taxon>
        <taxon>Lachnospiraceae</taxon>
        <taxon>Hungatella</taxon>
    </lineage>
</organism>
<name>A0A174STV0_9FIRM</name>
<comment type="caution">
    <text evidence="3">The sequence shown here is derived from an EMBL/GenBank/DDBJ whole genome shotgun (WGS) entry which is preliminary data.</text>
</comment>
<dbReference type="AlphaFoldDB" id="A0A174STV0"/>
<accession>A0A174STV0</accession>
<reference evidence="2" key="2">
    <citation type="submission" date="2022-01" db="EMBL/GenBank/DDBJ databases">
        <title>Novel bile acid biosynthetic pathways are enriched in the microbiome of centenarians.</title>
        <authorList>
            <person name="Sato Y."/>
            <person name="Atarashi K."/>
            <person name="Plichta R.D."/>
            <person name="Arai Y."/>
            <person name="Sasajima S."/>
            <person name="Kearney M.S."/>
            <person name="Suda W."/>
            <person name="Takeshita K."/>
            <person name="Sasaki T."/>
            <person name="Okamoto S."/>
            <person name="Skelly N.A."/>
            <person name="Okamura Y."/>
            <person name="Vlamakis H."/>
            <person name="Li Y."/>
            <person name="Tanoue T."/>
            <person name="Takei H."/>
            <person name="Nittono H."/>
            <person name="Narushima S."/>
            <person name="Irie J."/>
            <person name="Itoh H."/>
            <person name="Moriya K."/>
            <person name="Sugiura Y."/>
            <person name="Suematsu M."/>
            <person name="Moritoki N."/>
            <person name="Shibata S."/>
            <person name="Littman R.D."/>
            <person name="Fischbach A.M."/>
            <person name="Uwamino Y."/>
            <person name="Inoue T."/>
            <person name="Honda A."/>
            <person name="Hattori M."/>
            <person name="Murai T."/>
            <person name="Xavier J.R."/>
            <person name="Hirose N."/>
            <person name="Honda K."/>
        </authorList>
    </citation>
    <scope>NUCLEOTIDE SEQUENCE</scope>
    <source>
        <strain evidence="2">CE91-St55</strain>
    </source>
</reference>
<dbReference type="Proteomes" id="UP001055091">
    <property type="component" value="Unassembled WGS sequence"/>
</dbReference>
<feature type="transmembrane region" description="Helical" evidence="1">
    <location>
        <begin position="33"/>
        <end position="60"/>
    </location>
</feature>
<evidence type="ECO:0000313" key="6">
    <source>
        <dbReference type="Proteomes" id="UP000263014"/>
    </source>
</evidence>
<evidence type="ECO:0000313" key="2">
    <source>
        <dbReference type="EMBL" id="GKH02110.1"/>
    </source>
</evidence>
<dbReference type="EMBL" id="QSON01000011">
    <property type="protein sequence ID" value="RGJ00360.1"/>
    <property type="molecule type" value="Genomic_DNA"/>
</dbReference>
<evidence type="ECO:0000313" key="5">
    <source>
        <dbReference type="Proteomes" id="UP000261257"/>
    </source>
</evidence>
<evidence type="ECO:0000256" key="1">
    <source>
        <dbReference type="SAM" id="Phobius"/>
    </source>
</evidence>
<evidence type="ECO:0000313" key="3">
    <source>
        <dbReference type="EMBL" id="RGJ00360.1"/>
    </source>
</evidence>
<proteinExistence type="predicted"/>
<reference evidence="5 6" key="1">
    <citation type="submission" date="2018-08" db="EMBL/GenBank/DDBJ databases">
        <title>A genome reference for cultivated species of the human gut microbiota.</title>
        <authorList>
            <person name="Zou Y."/>
            <person name="Xue W."/>
            <person name="Luo G."/>
        </authorList>
    </citation>
    <scope>NUCLEOTIDE SEQUENCE [LARGE SCALE GENOMIC DNA]</scope>
    <source>
        <strain evidence="4 5">TF05-11AC</strain>
        <strain evidence="3 6">TM09-12</strain>
    </source>
</reference>
<keyword evidence="1" id="KW-0812">Transmembrane</keyword>
<dbReference type="Proteomes" id="UP000263014">
    <property type="component" value="Unassembled WGS sequence"/>
</dbReference>
<dbReference type="EMBL" id="BQNJ01000001">
    <property type="protein sequence ID" value="GKH02110.1"/>
    <property type="molecule type" value="Genomic_DNA"/>
</dbReference>
<dbReference type="EMBL" id="QSSQ01000014">
    <property type="protein sequence ID" value="RGM03387.1"/>
    <property type="molecule type" value="Genomic_DNA"/>
</dbReference>
<protein>
    <submittedName>
        <fullName evidence="3">Peptide synthetase</fullName>
    </submittedName>
</protein>
<dbReference type="Proteomes" id="UP000261257">
    <property type="component" value="Unassembled WGS sequence"/>
</dbReference>
<keyword evidence="1" id="KW-0472">Membrane</keyword>
<evidence type="ECO:0000313" key="4">
    <source>
        <dbReference type="EMBL" id="RGM03387.1"/>
    </source>
</evidence>